<feature type="region of interest" description="Disordered" evidence="1">
    <location>
        <begin position="77"/>
        <end position="156"/>
    </location>
</feature>
<sequence length="156" mass="17360">MPPKKKVTDGIDAGPDNGPWKWTPENDRTLFLMTMGRATLGRDDYEQIATALSSKTNWNAVRQRVSKFRQEQKTKFEELGWAMPDGTPAKGKAAPATPRKRKGSDEEGGEETPSKVKKPRAKKAFKSERIAQDDDDDAGDVKAEEGIKEEPIDESI</sequence>
<gene>
    <name evidence="2" type="ORF">N0V87_004591</name>
</gene>
<dbReference type="EMBL" id="JAPEUV010000037">
    <property type="protein sequence ID" value="KAJ4337635.1"/>
    <property type="molecule type" value="Genomic_DNA"/>
</dbReference>
<comment type="caution">
    <text evidence="2">The sequence shown here is derived from an EMBL/GenBank/DDBJ whole genome shotgun (WGS) entry which is preliminary data.</text>
</comment>
<organism evidence="2 3">
    <name type="scientific">Didymella glomerata</name>
    <dbReference type="NCBI Taxonomy" id="749621"/>
    <lineage>
        <taxon>Eukaryota</taxon>
        <taxon>Fungi</taxon>
        <taxon>Dikarya</taxon>
        <taxon>Ascomycota</taxon>
        <taxon>Pezizomycotina</taxon>
        <taxon>Dothideomycetes</taxon>
        <taxon>Pleosporomycetidae</taxon>
        <taxon>Pleosporales</taxon>
        <taxon>Pleosporineae</taxon>
        <taxon>Didymellaceae</taxon>
        <taxon>Didymella</taxon>
    </lineage>
</organism>
<keyword evidence="3" id="KW-1185">Reference proteome</keyword>
<accession>A0A9W8X176</accession>
<dbReference type="OrthoDB" id="3889136at2759"/>
<feature type="compositionally biased region" description="Basic residues" evidence="1">
    <location>
        <begin position="115"/>
        <end position="124"/>
    </location>
</feature>
<proteinExistence type="predicted"/>
<feature type="compositionally biased region" description="Low complexity" evidence="1">
    <location>
        <begin position="86"/>
        <end position="97"/>
    </location>
</feature>
<feature type="region of interest" description="Disordered" evidence="1">
    <location>
        <begin position="1"/>
        <end position="23"/>
    </location>
</feature>
<feature type="compositionally biased region" description="Basic and acidic residues" evidence="1">
    <location>
        <begin position="139"/>
        <end position="150"/>
    </location>
</feature>
<name>A0A9W8X176_9PLEO</name>
<reference evidence="2" key="1">
    <citation type="submission" date="2022-10" db="EMBL/GenBank/DDBJ databases">
        <title>Tapping the CABI collections for fungal endophytes: first genome assemblies for Collariella, Neodidymelliopsis, Ascochyta clinopodiicola, Didymella pomorum, Didymosphaeria variabile, Neocosmospora piperis and Neocucurbitaria cava.</title>
        <authorList>
            <person name="Hill R."/>
        </authorList>
    </citation>
    <scope>NUCLEOTIDE SEQUENCE</scope>
    <source>
        <strain evidence="2">IMI 360193</strain>
    </source>
</reference>
<evidence type="ECO:0000256" key="1">
    <source>
        <dbReference type="SAM" id="MobiDB-lite"/>
    </source>
</evidence>
<dbReference type="Proteomes" id="UP001140562">
    <property type="component" value="Unassembled WGS sequence"/>
</dbReference>
<protein>
    <recommendedName>
        <fullName evidence="4">Myb-like domain-containing protein</fullName>
    </recommendedName>
</protein>
<evidence type="ECO:0008006" key="4">
    <source>
        <dbReference type="Google" id="ProtNLM"/>
    </source>
</evidence>
<evidence type="ECO:0000313" key="3">
    <source>
        <dbReference type="Proteomes" id="UP001140562"/>
    </source>
</evidence>
<dbReference type="AlphaFoldDB" id="A0A9W8X176"/>
<evidence type="ECO:0000313" key="2">
    <source>
        <dbReference type="EMBL" id="KAJ4337635.1"/>
    </source>
</evidence>